<feature type="transmembrane region" description="Helical" evidence="1">
    <location>
        <begin position="5"/>
        <end position="23"/>
    </location>
</feature>
<gene>
    <name evidence="2" type="ordered locus">Mlab_1591</name>
</gene>
<keyword evidence="3" id="KW-1185">Reference proteome</keyword>
<dbReference type="EMBL" id="CP000559">
    <property type="protein sequence ID" value="ABN07754.1"/>
    <property type="molecule type" value="Genomic_DNA"/>
</dbReference>
<keyword evidence="1" id="KW-1133">Transmembrane helix</keyword>
<evidence type="ECO:0000313" key="2">
    <source>
        <dbReference type="EMBL" id="ABN07754.1"/>
    </source>
</evidence>
<keyword evidence="1" id="KW-0812">Transmembrane</keyword>
<sequence>MLFEYWGRGLLVAAVISAIAGLLVGFGYVLYLIAGICLIVSLLCLVIGRRVFKEGA</sequence>
<dbReference type="KEGG" id="mla:Mlab_1591"/>
<feature type="transmembrane region" description="Helical" evidence="1">
    <location>
        <begin position="29"/>
        <end position="48"/>
    </location>
</feature>
<keyword evidence="1" id="KW-0472">Membrane</keyword>
<reference evidence="2 3" key="1">
    <citation type="journal article" date="2009" name="Stand. Genomic Sci.">
        <title>Complete genome sequence of Methanocorpusculum labreanum type strain Z.</title>
        <authorList>
            <person name="Anderson I.J."/>
            <person name="Sieprawska-Lupa M."/>
            <person name="Goltsman E."/>
            <person name="Lapidus A."/>
            <person name="Copeland A."/>
            <person name="Glavina Del Rio T."/>
            <person name="Tice H."/>
            <person name="Dalin E."/>
            <person name="Barry K."/>
            <person name="Pitluck S."/>
            <person name="Hauser L."/>
            <person name="Land M."/>
            <person name="Lucas S."/>
            <person name="Richardson P."/>
            <person name="Whitman W.B."/>
            <person name="Kyrpides N.C."/>
        </authorList>
    </citation>
    <scope>NUCLEOTIDE SEQUENCE [LARGE SCALE GENOMIC DNA]</scope>
    <source>
        <strain evidence="3">ATCC 43576 / DSM 4855 / Z</strain>
    </source>
</reference>
<dbReference type="Proteomes" id="UP000000365">
    <property type="component" value="Chromosome"/>
</dbReference>
<proteinExistence type="predicted"/>
<dbReference type="AlphaFoldDB" id="A2STU8"/>
<protein>
    <submittedName>
        <fullName evidence="2">Uncharacterized protein</fullName>
    </submittedName>
</protein>
<name>A2STU8_METLZ</name>
<evidence type="ECO:0000256" key="1">
    <source>
        <dbReference type="SAM" id="Phobius"/>
    </source>
</evidence>
<evidence type="ECO:0000313" key="3">
    <source>
        <dbReference type="Proteomes" id="UP000000365"/>
    </source>
</evidence>
<dbReference type="HOGENOM" id="CLU_3003161_0_0_2"/>
<organism evidence="2 3">
    <name type="scientific">Methanocorpusculum labreanum (strain ATCC 43576 / DSM 4855 / Z)</name>
    <dbReference type="NCBI Taxonomy" id="410358"/>
    <lineage>
        <taxon>Archaea</taxon>
        <taxon>Methanobacteriati</taxon>
        <taxon>Methanobacteriota</taxon>
        <taxon>Stenosarchaea group</taxon>
        <taxon>Methanomicrobia</taxon>
        <taxon>Methanomicrobiales</taxon>
        <taxon>Methanocorpusculaceae</taxon>
        <taxon>Methanocorpusculum</taxon>
    </lineage>
</organism>
<accession>A2STU8</accession>
<dbReference type="STRING" id="410358.Mlab_1591"/>